<protein>
    <submittedName>
        <fullName evidence="2">rRNA biogenesis protein RRP36</fullName>
    </submittedName>
</protein>
<evidence type="ECO:0000313" key="2">
    <source>
        <dbReference type="WBParaSite" id="JU765_v2.g13895.t1"/>
    </source>
</evidence>
<dbReference type="Proteomes" id="UP000887576">
    <property type="component" value="Unplaced"/>
</dbReference>
<reference evidence="2" key="1">
    <citation type="submission" date="2022-11" db="UniProtKB">
        <authorList>
            <consortium name="WormBaseParasite"/>
        </authorList>
    </citation>
    <scope>IDENTIFICATION</scope>
</reference>
<evidence type="ECO:0000313" key="1">
    <source>
        <dbReference type="Proteomes" id="UP000887576"/>
    </source>
</evidence>
<name>A0AC34Q8H3_9BILA</name>
<dbReference type="WBParaSite" id="JU765_v2.g13895.t1">
    <property type="protein sequence ID" value="JU765_v2.g13895.t1"/>
    <property type="gene ID" value="JU765_v2.g13895"/>
</dbReference>
<proteinExistence type="predicted"/>
<accession>A0AC34Q8H3</accession>
<sequence>MKPKSKVEEKKNPPQKTRNQKAADKAKNPQPNMKSNPFEAFDKKADMERRKNCGEESESEDEVPLLNSSHKKIYSGTMNPDDEDMDTESSEAEDYDDEEEDIVKDELNDLKELKKKIDNMPLAKALEMKEKLGLKLWNMIQNGDVEETVKNSNEDLDEGSDDEAPTETTTKRSKNAPREMSWKKPVSVLRNIEFADSNYERRRFDPRFEKKSGQFIESEFARDYGFLHELQQNDLKTLQTEMKKNKSNPSKYQQLKNVSMKLKQQLTSQREKQFWSETKAELKQKNIERMNAGMKPIFVSNKNLEKMIAEKRLQWQVAAGKGDKYEKNRQKRLEKKQGRKNVLGIN</sequence>
<organism evidence="1 2">
    <name type="scientific">Panagrolaimus sp. JU765</name>
    <dbReference type="NCBI Taxonomy" id="591449"/>
    <lineage>
        <taxon>Eukaryota</taxon>
        <taxon>Metazoa</taxon>
        <taxon>Ecdysozoa</taxon>
        <taxon>Nematoda</taxon>
        <taxon>Chromadorea</taxon>
        <taxon>Rhabditida</taxon>
        <taxon>Tylenchina</taxon>
        <taxon>Panagrolaimomorpha</taxon>
        <taxon>Panagrolaimoidea</taxon>
        <taxon>Panagrolaimidae</taxon>
        <taxon>Panagrolaimus</taxon>
    </lineage>
</organism>